<evidence type="ECO:0000256" key="1">
    <source>
        <dbReference type="SAM" id="MobiDB-lite"/>
    </source>
</evidence>
<proteinExistence type="predicted"/>
<name>A0A6C0H4U4_9ZZZZ</name>
<feature type="region of interest" description="Disordered" evidence="1">
    <location>
        <begin position="120"/>
        <end position="154"/>
    </location>
</feature>
<sequence length="223" mass="26457">MYLLLFILILFLLIYFLFFSNFYESFQNIPTNCPNLLIYKNSKYLLLNTRLKTVPGVNPIVFDDLNDYTKFLEWQKSQGLHCPVLFLQQSYNTQGEKEFKQQPSVFEPQFGLPPSKLISKYQSSPQQPLPNQTSTQQPLPNQTSTEQPLPQQQPSQYFDSNIKYSYKPFLNYFYKWFSSPKEEQKNKDKYSDPMSKYWKGPKYTQKLIDKGYYSGNEVQIYIP</sequence>
<evidence type="ECO:0000313" key="2">
    <source>
        <dbReference type="EMBL" id="QHT75582.1"/>
    </source>
</evidence>
<accession>A0A6C0H4U4</accession>
<dbReference type="AlphaFoldDB" id="A0A6C0H4U4"/>
<dbReference type="EMBL" id="MN739880">
    <property type="protein sequence ID" value="QHT75582.1"/>
    <property type="molecule type" value="Genomic_DNA"/>
</dbReference>
<reference evidence="2" key="1">
    <citation type="journal article" date="2020" name="Nature">
        <title>Giant virus diversity and host interactions through global metagenomics.</title>
        <authorList>
            <person name="Schulz F."/>
            <person name="Roux S."/>
            <person name="Paez-Espino D."/>
            <person name="Jungbluth S."/>
            <person name="Walsh D.A."/>
            <person name="Denef V.J."/>
            <person name="McMahon K.D."/>
            <person name="Konstantinidis K.T."/>
            <person name="Eloe-Fadrosh E.A."/>
            <person name="Kyrpides N.C."/>
            <person name="Woyke T."/>
        </authorList>
    </citation>
    <scope>NUCLEOTIDE SEQUENCE</scope>
    <source>
        <strain evidence="2">GVMAG-M-3300023179-71</strain>
    </source>
</reference>
<organism evidence="2">
    <name type="scientific">viral metagenome</name>
    <dbReference type="NCBI Taxonomy" id="1070528"/>
    <lineage>
        <taxon>unclassified sequences</taxon>
        <taxon>metagenomes</taxon>
        <taxon>organismal metagenomes</taxon>
    </lineage>
</organism>
<protein>
    <submittedName>
        <fullName evidence="2">Uncharacterized protein</fullName>
    </submittedName>
</protein>